<name>A0A1B1A8X1_9RHOB</name>
<dbReference type="GO" id="GO:0032991">
    <property type="term" value="C:protein-containing complex"/>
    <property type="evidence" value="ECO:0007669"/>
    <property type="project" value="UniProtKB-ARBA"/>
</dbReference>
<dbReference type="SMART" id="SM00382">
    <property type="entry name" value="AAA"/>
    <property type="match status" value="1"/>
</dbReference>
<dbReference type="OrthoDB" id="9802264at2"/>
<evidence type="ECO:0000256" key="3">
    <source>
        <dbReference type="ARBA" id="ARBA00022840"/>
    </source>
</evidence>
<evidence type="ECO:0000313" key="5">
    <source>
        <dbReference type="EMBL" id="ANP43022.1"/>
    </source>
</evidence>
<dbReference type="PANTHER" id="PTHR42781">
    <property type="entry name" value="SPERMIDINE/PUTRESCINE IMPORT ATP-BINDING PROTEIN POTA"/>
    <property type="match status" value="1"/>
</dbReference>
<dbReference type="RefSeq" id="WP_005629288.1">
    <property type="nucleotide sequence ID" value="NZ_CP015231.1"/>
</dbReference>
<reference evidence="5 6" key="1">
    <citation type="journal article" date="2016" name="ISME J.">
        <title>Global occurrence and heterogeneity of the Roseobacter-clade species Ruegeria mobilis.</title>
        <authorList>
            <person name="Sonnenschein E."/>
            <person name="Gram L."/>
        </authorList>
    </citation>
    <scope>NUCLEOTIDE SEQUENCE [LARGE SCALE GENOMIC DNA]</scope>
    <source>
        <strain evidence="5 6">F1926</strain>
        <plasmid evidence="5 6">unnamed1</plasmid>
    </source>
</reference>
<protein>
    <recommendedName>
        <fullName evidence="4">ABC transporter domain-containing protein</fullName>
    </recommendedName>
</protein>
<dbReference type="AlphaFoldDB" id="A0A1B1A8X1"/>
<evidence type="ECO:0000259" key="4">
    <source>
        <dbReference type="PROSITE" id="PS50893"/>
    </source>
</evidence>
<dbReference type="KEGG" id="rmb:K529_019905"/>
<dbReference type="Proteomes" id="UP000013243">
    <property type="component" value="Plasmid unnamed1"/>
</dbReference>
<keyword evidence="5" id="KW-0614">Plasmid</keyword>
<dbReference type="InterPro" id="IPR027417">
    <property type="entry name" value="P-loop_NTPase"/>
</dbReference>
<dbReference type="Gene3D" id="3.40.50.300">
    <property type="entry name" value="P-loop containing nucleotide triphosphate hydrolases"/>
    <property type="match status" value="1"/>
</dbReference>
<dbReference type="InterPro" id="IPR017871">
    <property type="entry name" value="ABC_transporter-like_CS"/>
</dbReference>
<dbReference type="GeneID" id="28252149"/>
<dbReference type="GO" id="GO:0015847">
    <property type="term" value="P:putrescine transport"/>
    <property type="evidence" value="ECO:0007669"/>
    <property type="project" value="UniProtKB-ARBA"/>
</dbReference>
<dbReference type="GO" id="GO:0016887">
    <property type="term" value="F:ATP hydrolysis activity"/>
    <property type="evidence" value="ECO:0007669"/>
    <property type="project" value="InterPro"/>
</dbReference>
<keyword evidence="3" id="KW-0067">ATP-binding</keyword>
<dbReference type="Pfam" id="PF00005">
    <property type="entry name" value="ABC_tran"/>
    <property type="match status" value="1"/>
</dbReference>
<dbReference type="InterPro" id="IPR003593">
    <property type="entry name" value="AAA+_ATPase"/>
</dbReference>
<organism evidence="5 6">
    <name type="scientific">Tritonibacter mobilis F1926</name>
    <dbReference type="NCBI Taxonomy" id="1265309"/>
    <lineage>
        <taxon>Bacteria</taxon>
        <taxon>Pseudomonadati</taxon>
        <taxon>Pseudomonadota</taxon>
        <taxon>Alphaproteobacteria</taxon>
        <taxon>Rhodobacterales</taxon>
        <taxon>Paracoccaceae</taxon>
        <taxon>Tritonibacter</taxon>
    </lineage>
</organism>
<geneLocation type="plasmid" evidence="5 6">
    <name>unnamed1</name>
</geneLocation>
<dbReference type="PROSITE" id="PS00211">
    <property type="entry name" value="ABC_TRANSPORTER_1"/>
    <property type="match status" value="1"/>
</dbReference>
<dbReference type="InterPro" id="IPR003439">
    <property type="entry name" value="ABC_transporter-like_ATP-bd"/>
</dbReference>
<dbReference type="InterPro" id="IPR050093">
    <property type="entry name" value="ABC_SmlMolc_Importer"/>
</dbReference>
<dbReference type="GO" id="GO:0005524">
    <property type="term" value="F:ATP binding"/>
    <property type="evidence" value="ECO:0007669"/>
    <property type="project" value="UniProtKB-KW"/>
</dbReference>
<dbReference type="EMBL" id="CP015231">
    <property type="protein sequence ID" value="ANP43022.1"/>
    <property type="molecule type" value="Genomic_DNA"/>
</dbReference>
<accession>A0A1B1A8X1</accession>
<keyword evidence="2" id="KW-0547">Nucleotide-binding</keyword>
<dbReference type="SUPFAM" id="SSF52540">
    <property type="entry name" value="P-loop containing nucleoside triphosphate hydrolases"/>
    <property type="match status" value="1"/>
</dbReference>
<dbReference type="PANTHER" id="PTHR42781:SF4">
    <property type="entry name" value="SPERMIDINE_PUTRESCINE IMPORT ATP-BINDING PROTEIN POTA"/>
    <property type="match status" value="1"/>
</dbReference>
<keyword evidence="1" id="KW-0813">Transport</keyword>
<evidence type="ECO:0000313" key="6">
    <source>
        <dbReference type="Proteomes" id="UP000013243"/>
    </source>
</evidence>
<evidence type="ECO:0000256" key="1">
    <source>
        <dbReference type="ARBA" id="ARBA00022448"/>
    </source>
</evidence>
<dbReference type="FunFam" id="3.40.50.300:FF:000133">
    <property type="entry name" value="Spermidine/putrescine import ATP-binding protein PotA"/>
    <property type="match status" value="1"/>
</dbReference>
<dbReference type="PROSITE" id="PS50893">
    <property type="entry name" value="ABC_TRANSPORTER_2"/>
    <property type="match status" value="1"/>
</dbReference>
<proteinExistence type="predicted"/>
<feature type="domain" description="ABC transporter" evidence="4">
    <location>
        <begin position="3"/>
        <end position="237"/>
    </location>
</feature>
<evidence type="ECO:0000256" key="2">
    <source>
        <dbReference type="ARBA" id="ARBA00022741"/>
    </source>
</evidence>
<gene>
    <name evidence="5" type="ORF">K529_019905</name>
</gene>
<dbReference type="GO" id="GO:0005886">
    <property type="term" value="C:plasma membrane"/>
    <property type="evidence" value="ECO:0007669"/>
    <property type="project" value="UniProtKB-ARBA"/>
</dbReference>
<sequence>MTFEARNIHKSFNGTEVLKGVSLAMEAGEFVALLGASGSGKTTLLNIIAGLQHADQGQLALDGQDITRLPAGKRRFGMVFQNYALFRHMSVADNIAFGLRVLPRRERPGRVERREKVSELLDMIGLADLGDRFPQQLSGGQRQRVAMARALAINPQLLLMDEPFSALDAQVRRSLRSSVRALQQKVGVGAIMVTHDQAEAWDLADRVAVMDQGQIVQFDTPDALRNTPATGAVRDLLQGAA</sequence>